<proteinExistence type="predicted"/>
<dbReference type="Gramene" id="RZC48835">
    <property type="protein sequence ID" value="RZC48835"/>
    <property type="gene ID" value="C5167_017262"/>
</dbReference>
<evidence type="ECO:0000313" key="2">
    <source>
        <dbReference type="Proteomes" id="UP000316621"/>
    </source>
</evidence>
<dbReference type="EMBL" id="CM010716">
    <property type="protein sequence ID" value="RZC48835.1"/>
    <property type="molecule type" value="Genomic_DNA"/>
</dbReference>
<dbReference type="AlphaFoldDB" id="A0A4Y7IN04"/>
<name>A0A4Y7IN04_PAPSO</name>
<reference evidence="1 2" key="1">
    <citation type="journal article" date="2018" name="Science">
        <title>The opium poppy genome and morphinan production.</title>
        <authorList>
            <person name="Guo L."/>
            <person name="Winzer T."/>
            <person name="Yang X."/>
            <person name="Li Y."/>
            <person name="Ning Z."/>
            <person name="He Z."/>
            <person name="Teodor R."/>
            <person name="Lu Y."/>
            <person name="Bowser T.A."/>
            <person name="Graham I.A."/>
            <person name="Ye K."/>
        </authorList>
    </citation>
    <scope>NUCLEOTIDE SEQUENCE [LARGE SCALE GENOMIC DNA]</scope>
    <source>
        <strain evidence="2">cv. HN1</strain>
        <tissue evidence="1">Leaves</tissue>
    </source>
</reference>
<accession>A0A4Y7IN04</accession>
<protein>
    <submittedName>
        <fullName evidence="1">Uncharacterized protein</fullName>
    </submittedName>
</protein>
<evidence type="ECO:0000313" key="1">
    <source>
        <dbReference type="EMBL" id="RZC48835.1"/>
    </source>
</evidence>
<dbReference type="Proteomes" id="UP000316621">
    <property type="component" value="Chromosome 2"/>
</dbReference>
<organism evidence="1 2">
    <name type="scientific">Papaver somniferum</name>
    <name type="common">Opium poppy</name>
    <dbReference type="NCBI Taxonomy" id="3469"/>
    <lineage>
        <taxon>Eukaryota</taxon>
        <taxon>Viridiplantae</taxon>
        <taxon>Streptophyta</taxon>
        <taxon>Embryophyta</taxon>
        <taxon>Tracheophyta</taxon>
        <taxon>Spermatophyta</taxon>
        <taxon>Magnoliopsida</taxon>
        <taxon>Ranunculales</taxon>
        <taxon>Papaveraceae</taxon>
        <taxon>Papaveroideae</taxon>
        <taxon>Papaver</taxon>
    </lineage>
</organism>
<gene>
    <name evidence="1" type="ORF">C5167_017262</name>
</gene>
<keyword evidence="2" id="KW-1185">Reference proteome</keyword>
<sequence length="209" mass="24024">MAPKSRSPSSQNLQSQLNLVVSFCKSFIRQLSPLLLMALMNDQFDNYIVQKVLETRNVQIPRLNTCYVYGGFPYGPQEATLRRGVDIDYNHWNFYKNKGWKWSLAGSRSSFASINEPSWFEALLGYQSPWTAHQDCWIFKVIGSKCWPLISRYKASASEETHICVAHLHDSSAQQQEISSFMFDMNTWRRKGMNNSRASAFSVKVACDI</sequence>